<dbReference type="InterPro" id="IPR017847">
    <property type="entry name" value="T6SS_RhsGE_Vgr_subset"/>
</dbReference>
<dbReference type="EMBL" id="AP018111">
    <property type="protein sequence ID" value="BAX59553.1"/>
    <property type="molecule type" value="Genomic_DNA"/>
</dbReference>
<dbReference type="SUPFAM" id="SSF69255">
    <property type="entry name" value="gp5 N-terminal domain-like"/>
    <property type="match status" value="1"/>
</dbReference>
<dbReference type="Gene3D" id="4.10.220.110">
    <property type="match status" value="1"/>
</dbReference>
<gene>
    <name evidence="6" type="ORF">BSFP_023900</name>
</gene>
<evidence type="ECO:0000313" key="6">
    <source>
        <dbReference type="EMBL" id="BAX59553.1"/>
    </source>
</evidence>
<dbReference type="Gene3D" id="3.55.50.10">
    <property type="entry name" value="Baseplate protein-like domains"/>
    <property type="match status" value="1"/>
</dbReference>
<dbReference type="NCBIfam" id="TIGR01646">
    <property type="entry name" value="vgr_GE"/>
    <property type="match status" value="1"/>
</dbReference>
<evidence type="ECO:0000259" key="4">
    <source>
        <dbReference type="Pfam" id="PF10106"/>
    </source>
</evidence>
<evidence type="ECO:0000259" key="5">
    <source>
        <dbReference type="Pfam" id="PF13296"/>
    </source>
</evidence>
<evidence type="ECO:0000259" key="3">
    <source>
        <dbReference type="Pfam" id="PF04717"/>
    </source>
</evidence>
<proteinExistence type="inferred from homology"/>
<feature type="domain" description="DUF2345" evidence="4">
    <location>
        <begin position="686"/>
        <end position="835"/>
    </location>
</feature>
<name>A0A1Y1BI86_9BURK</name>
<dbReference type="InterPro" id="IPR028244">
    <property type="entry name" value="T6SS_Rhs_Vgr_dom"/>
</dbReference>
<feature type="region of interest" description="Disordered" evidence="2">
    <location>
        <begin position="668"/>
        <end position="687"/>
    </location>
</feature>
<evidence type="ECO:0000256" key="1">
    <source>
        <dbReference type="ARBA" id="ARBA00005558"/>
    </source>
</evidence>
<dbReference type="AlphaFoldDB" id="A0A1Y1BI86"/>
<dbReference type="InterPro" id="IPR006533">
    <property type="entry name" value="T6SS_Vgr_RhsGE"/>
</dbReference>
<accession>A0A1Y1BI86</accession>
<feature type="region of interest" description="Disordered" evidence="2">
    <location>
        <begin position="258"/>
        <end position="283"/>
    </location>
</feature>
<feature type="domain" description="Putative type VI secretion system Rhs element associated Vgr" evidence="5">
    <location>
        <begin position="541"/>
        <end position="644"/>
    </location>
</feature>
<dbReference type="InterPro" id="IPR006531">
    <property type="entry name" value="Gp5/Vgr_OB"/>
</dbReference>
<feature type="compositionally biased region" description="Gly residues" evidence="2">
    <location>
        <begin position="677"/>
        <end position="687"/>
    </location>
</feature>
<dbReference type="Gene3D" id="2.30.110.50">
    <property type="match status" value="1"/>
</dbReference>
<organism evidence="6 7">
    <name type="scientific">Burkholderia stabilis</name>
    <dbReference type="NCBI Taxonomy" id="95485"/>
    <lineage>
        <taxon>Bacteria</taxon>
        <taxon>Pseudomonadati</taxon>
        <taxon>Pseudomonadota</taxon>
        <taxon>Betaproteobacteria</taxon>
        <taxon>Burkholderiales</taxon>
        <taxon>Burkholderiaceae</taxon>
        <taxon>Burkholderia</taxon>
        <taxon>Burkholderia cepacia complex</taxon>
    </lineage>
</organism>
<dbReference type="SUPFAM" id="SSF69349">
    <property type="entry name" value="Phage fibre proteins"/>
    <property type="match status" value="1"/>
</dbReference>
<protein>
    <submittedName>
        <fullName evidence="6">ImpA family type VI secretion-associated protein</fullName>
    </submittedName>
</protein>
<dbReference type="InterPro" id="IPR018769">
    <property type="entry name" value="VgrG2_DUF2345"/>
</dbReference>
<feature type="compositionally biased region" description="Polar residues" evidence="2">
    <location>
        <begin position="258"/>
        <end position="281"/>
    </location>
</feature>
<dbReference type="Pfam" id="PF05954">
    <property type="entry name" value="Phage_GPD"/>
    <property type="match status" value="1"/>
</dbReference>
<dbReference type="Pfam" id="PF04717">
    <property type="entry name" value="Phage_base_V"/>
    <property type="match status" value="1"/>
</dbReference>
<dbReference type="Gene3D" id="2.40.50.230">
    <property type="entry name" value="Gp5 N-terminal domain"/>
    <property type="match status" value="1"/>
</dbReference>
<evidence type="ECO:0000313" key="7">
    <source>
        <dbReference type="Proteomes" id="UP000218432"/>
    </source>
</evidence>
<feature type="domain" description="Gp5/Type VI secretion system Vgr protein OB-fold" evidence="3">
    <location>
        <begin position="454"/>
        <end position="521"/>
    </location>
</feature>
<evidence type="ECO:0000256" key="2">
    <source>
        <dbReference type="SAM" id="MobiDB-lite"/>
    </source>
</evidence>
<dbReference type="Pfam" id="PF13296">
    <property type="entry name" value="T6SS_Vgr"/>
    <property type="match status" value="1"/>
</dbReference>
<reference evidence="6 7" key="1">
    <citation type="journal article" date="2017" name="Genome Announc.">
        <title>Complete Genome Sequence of Burkholderia stabilis FERMP-21014.</title>
        <authorList>
            <person name="Konishi K."/>
            <person name="Kumagai T."/>
            <person name="Sakasegawa S."/>
            <person name="Tamura T."/>
        </authorList>
    </citation>
    <scope>NUCLEOTIDE SEQUENCE [LARGE SCALE GENOMIC DNA]</scope>
    <source>
        <strain evidence="6 7">FERMP-21014</strain>
    </source>
</reference>
<dbReference type="Proteomes" id="UP000218432">
    <property type="component" value="Chromosome 1"/>
</dbReference>
<sequence>MPAPSEGASKEEKAVVMNMQNTIAALRGGLLQQDRLLKLDTPLGANVLTVQRAVGRSRIGRAYEFTLDVLSTDSDLELKKLIAQPVTLWIQQGDRSYRPINGYVHTARRLGADGGLTTYQLAFADFTHFLKFRRDQRLWNDTTVDQIISDVLNKHSQAQGHFRFALSKPLPNRSYTRQHDTDWHFVHRLMENEGLCCTWQQADDGKSHTLVITDNLQAFTPLSPEAVRFYHGGAATEADAFTQWSGTRTLQSVTRTTRTFDYKSPSQPSNPKGTSLPTMGSQGELPDQLEVYEYTGAYTYLDQTRGDHLTKVKMEEWESQAKRFHGAGGVRAIDAGRRFTLADHPEHDRDPVDQREFAAIEVAWWIENNLPVASDSADFPYSLREALTQAQESYGADPAFSVPHDDGSTGFYLVEVEAQRASVPYRSPIEHHKPEMHLETAIVVGPQGEEVYTDDLNRIRVQFVWDRLNPGNENASCWVRVVQSDTGGGYGGVHVPRIGEEVLIDYVGGDCDRPLAVGRVYNGANQPQWHTDGILSGYRSKEYSGGGYNQLVMDDATGQNRVQLMSSSANSLLHLGYIIDHSGNSRGSYLGSGFDLRSDAYGAVRASQGLYVTTHPKSVNSQPLDVKEAQQQLVTGESLVEAMSGVSEQHQAESLKDAQDTMRAFTDATQDSASGSASGGRTAGGGTGNANAFKEAVMLFGSPSGIGMSTQQSVHVVANDHVNVASGQSVHVAAGKSLIGSIGQKLSLFVQNAGMKLFAGKGKVEIQAQSDNVEVTAQKAVKIVSATDRIEIAADQGILLTSGGGYIRIQGGNIEIHTPGAVDVKGASHTFAGPASMGYPLPSPRPDQPGQLELFHKYVNGEAVKGGLFTVKDVNGAVLKKGALDNSGYTVVSGLPPGAVRVEFGKDPRESDQPANYFKQAKWPAEPVAPSPEAAQAAATGQLASQLQGMAPAAATAAMGLVSGGGAGAALGGLASSALPAAASALGGAGAVSALQTASSLGGAAKQVAGMVQAARQGGLAALAAPAANAASGVLQGALPGVAGIASKGATTMASAAGATGMKLPTSGFGGPLKS</sequence>
<dbReference type="NCBIfam" id="TIGR03361">
    <property type="entry name" value="VI_Rhs_Vgr"/>
    <property type="match status" value="1"/>
</dbReference>
<dbReference type="Pfam" id="PF10106">
    <property type="entry name" value="DUF2345"/>
    <property type="match status" value="1"/>
</dbReference>
<dbReference type="SUPFAM" id="SSF69279">
    <property type="entry name" value="Phage tail proteins"/>
    <property type="match status" value="2"/>
</dbReference>
<comment type="similarity">
    <text evidence="1">Belongs to the VgrG protein family.</text>
</comment>
<dbReference type="InterPro" id="IPR037026">
    <property type="entry name" value="Vgr_OB-fold_dom_sf"/>
</dbReference>